<keyword evidence="4" id="KW-1185">Reference proteome</keyword>
<name>A0ABX7TBC2_9GAMM</name>
<dbReference type="Proteomes" id="UP000663954">
    <property type="component" value="Plasmid pGX5"/>
</dbReference>
<evidence type="ECO:0000313" key="3">
    <source>
        <dbReference type="EMBL" id="QTD60521.1"/>
    </source>
</evidence>
<accession>A0ABX7TBC2</accession>
<feature type="domain" description="Surface-adhesin protein E-like" evidence="2">
    <location>
        <begin position="43"/>
        <end position="115"/>
    </location>
</feature>
<dbReference type="GeneID" id="64224062"/>
<proteinExistence type="predicted"/>
<protein>
    <recommendedName>
        <fullName evidence="2">Surface-adhesin protein E-like domain-containing protein</fullName>
    </recommendedName>
</protein>
<dbReference type="InterPro" id="IPR031939">
    <property type="entry name" value="Adhesin_E-like"/>
</dbReference>
<keyword evidence="1" id="KW-0732">Signal</keyword>
<dbReference type="RefSeq" id="WP_179989163.1">
    <property type="nucleotide sequence ID" value="NZ_CP062184.1"/>
</dbReference>
<evidence type="ECO:0000259" key="2">
    <source>
        <dbReference type="Pfam" id="PF16747"/>
    </source>
</evidence>
<feature type="signal peptide" evidence="1">
    <location>
        <begin position="1"/>
        <end position="22"/>
    </location>
</feature>
<evidence type="ECO:0000256" key="1">
    <source>
        <dbReference type="SAM" id="SignalP"/>
    </source>
</evidence>
<dbReference type="Pfam" id="PF16747">
    <property type="entry name" value="Adhesin_E"/>
    <property type="match status" value="1"/>
</dbReference>
<keyword evidence="3" id="KW-0614">Plasmid</keyword>
<organism evidence="3 4">
    <name type="scientific">Acinetobacter towneri</name>
    <dbReference type="NCBI Taxonomy" id="202956"/>
    <lineage>
        <taxon>Bacteria</taxon>
        <taxon>Pseudomonadati</taxon>
        <taxon>Pseudomonadota</taxon>
        <taxon>Gammaproteobacteria</taxon>
        <taxon>Moraxellales</taxon>
        <taxon>Moraxellaceae</taxon>
        <taxon>Acinetobacter</taxon>
    </lineage>
</organism>
<geneLocation type="plasmid" evidence="3 4">
    <name>pGX5</name>
</geneLocation>
<feature type="chain" id="PRO_5046562950" description="Surface-adhesin protein E-like domain-containing protein" evidence="1">
    <location>
        <begin position="23"/>
        <end position="119"/>
    </location>
</feature>
<sequence length="119" mass="13860">MKRLLKITLISVMVLNAQNIFAKIIIDNANYQSKIIKLNSTKNPKITRAWVETEFKEEKNRSTVLYEIDCEQEKFRRLGGVMYKEVTGDPIAMEPTKEEYIIPNTNLDTLKREVCTGKY</sequence>
<evidence type="ECO:0000313" key="4">
    <source>
        <dbReference type="Proteomes" id="UP000663954"/>
    </source>
</evidence>
<reference evidence="3 4" key="1">
    <citation type="journal article" date="2020" name="Front. Cell. Infect. Microbiol.">
        <title>Characterization of Three Porcine Acinetobacter towneri Strains Co-Harboring tet(X3) and bla OXA-58.</title>
        <authorList>
            <person name="Ma J."/>
            <person name="Wang J."/>
            <person name="Feng J."/>
            <person name="Liu Y."/>
            <person name="Yang B."/>
            <person name="Li R."/>
            <person name="Bai L."/>
            <person name="He T."/>
            <person name="Wang X."/>
            <person name="Yang Z."/>
        </authorList>
    </citation>
    <scope>NUCLEOTIDE SEQUENCE [LARGE SCALE GENOMIC DNA]</scope>
    <source>
        <strain evidence="3 4">GX5</strain>
    </source>
</reference>
<gene>
    <name evidence="3" type="ORF">J4G45_00715</name>
</gene>
<dbReference type="EMBL" id="CP071769">
    <property type="protein sequence ID" value="QTD60521.1"/>
    <property type="molecule type" value="Genomic_DNA"/>
</dbReference>